<dbReference type="PANTHER" id="PTHR30537:SF72">
    <property type="entry name" value="LYSR FAMILY TRANSCRIPTIONAL REGULATOR"/>
    <property type="match status" value="1"/>
</dbReference>
<dbReference type="CDD" id="cd08472">
    <property type="entry name" value="PBP2_CrgA_like_3"/>
    <property type="match status" value="1"/>
</dbReference>
<sequence length="309" mass="34196">MDTIELFRIFLRVAENGSFVRTAEAMNRPVSTISAAVRQLETRLDTRLLHRTTRSVSLTSDGSAFYARCRTVVQDVEEAVNLFRYDGEQVAGTIRVDVPGRIGRLIVAPALPDFFALHPQIRIELGVTDRSVNLAEEGTDCALRVGELSDSGMVARRIGMMKLINVASAEYLAAHGEPDSPQQLTGHFAVGYASPTSGRRARWEWEANGETLSCDVDHRLSVNSAEAYIAACAAGLGLIQIPAYDVQDLLADGTLREVMPDFLPNALPVNLLYPHRRHLSRPLQLFMAWLEPLLVERMGLVQEVRRSAE</sequence>
<dbReference type="Pfam" id="PF00126">
    <property type="entry name" value="HTH_1"/>
    <property type="match status" value="1"/>
</dbReference>
<gene>
    <name evidence="6" type="ORF">QEG54_005299</name>
</gene>
<evidence type="ECO:0000256" key="4">
    <source>
        <dbReference type="ARBA" id="ARBA00023163"/>
    </source>
</evidence>
<dbReference type="SUPFAM" id="SSF46785">
    <property type="entry name" value="Winged helix' DNA-binding domain"/>
    <property type="match status" value="1"/>
</dbReference>
<dbReference type="GO" id="GO:0043565">
    <property type="term" value="F:sequence-specific DNA binding"/>
    <property type="evidence" value="ECO:0007669"/>
    <property type="project" value="TreeGrafter"/>
</dbReference>
<dbReference type="GO" id="GO:0003700">
    <property type="term" value="F:DNA-binding transcription factor activity"/>
    <property type="evidence" value="ECO:0007669"/>
    <property type="project" value="InterPro"/>
</dbReference>
<evidence type="ECO:0000313" key="6">
    <source>
        <dbReference type="EMBL" id="EML1474461.1"/>
    </source>
</evidence>
<dbReference type="PROSITE" id="PS50931">
    <property type="entry name" value="HTH_LYSR"/>
    <property type="match status" value="1"/>
</dbReference>
<evidence type="ECO:0000259" key="5">
    <source>
        <dbReference type="PROSITE" id="PS50931"/>
    </source>
</evidence>
<protein>
    <submittedName>
        <fullName evidence="6">LysR family transcriptional regulator</fullName>
    </submittedName>
</protein>
<dbReference type="PANTHER" id="PTHR30537">
    <property type="entry name" value="HTH-TYPE TRANSCRIPTIONAL REGULATOR"/>
    <property type="match status" value="1"/>
</dbReference>
<dbReference type="EMBL" id="ABLOKC030000053">
    <property type="protein sequence ID" value="EML1474461.1"/>
    <property type="molecule type" value="Genomic_DNA"/>
</dbReference>
<keyword evidence="4" id="KW-0804">Transcription</keyword>
<reference evidence="6" key="1">
    <citation type="submission" date="2024-02" db="EMBL/GenBank/DDBJ databases">
        <authorList>
            <consortium name="Clinical and Environmental Microbiology Branch: Whole genome sequencing antimicrobial resistance pathogens in the healthcare setting"/>
        </authorList>
    </citation>
    <scope>NUCLEOTIDE SEQUENCE</scope>
    <source>
        <strain evidence="6">2021DK-00143</strain>
    </source>
</reference>
<accession>A0AAI9DRM9</accession>
<keyword evidence="3" id="KW-0238">DNA-binding</keyword>
<proteinExistence type="inferred from homology"/>
<dbReference type="SUPFAM" id="SSF53850">
    <property type="entry name" value="Periplasmic binding protein-like II"/>
    <property type="match status" value="1"/>
</dbReference>
<dbReference type="GO" id="GO:0009891">
    <property type="term" value="P:positive regulation of biosynthetic process"/>
    <property type="evidence" value="ECO:0007669"/>
    <property type="project" value="UniProtKB-ARBA"/>
</dbReference>
<dbReference type="RefSeq" id="WP_048288149.1">
    <property type="nucleotide sequence ID" value="NZ_LDZN01000011.1"/>
</dbReference>
<dbReference type="GO" id="GO:0006351">
    <property type="term" value="P:DNA-templated transcription"/>
    <property type="evidence" value="ECO:0007669"/>
    <property type="project" value="TreeGrafter"/>
</dbReference>
<organism evidence="6">
    <name type="scientific">Pluralibacter gergoviae</name>
    <name type="common">Enterobacter gergoviae</name>
    <dbReference type="NCBI Taxonomy" id="61647"/>
    <lineage>
        <taxon>Bacteria</taxon>
        <taxon>Pseudomonadati</taxon>
        <taxon>Pseudomonadota</taxon>
        <taxon>Gammaproteobacteria</taxon>
        <taxon>Enterobacterales</taxon>
        <taxon>Enterobacteriaceae</taxon>
        <taxon>Pluralibacter</taxon>
    </lineage>
</organism>
<dbReference type="AlphaFoldDB" id="A0AAI9DRM9"/>
<comment type="similarity">
    <text evidence="1">Belongs to the LysR transcriptional regulatory family.</text>
</comment>
<feature type="domain" description="HTH lysR-type" evidence="5">
    <location>
        <begin position="1"/>
        <end position="59"/>
    </location>
</feature>
<dbReference type="InterPro" id="IPR000847">
    <property type="entry name" value="LysR_HTH_N"/>
</dbReference>
<name>A0AAI9DRM9_PLUGE</name>
<dbReference type="FunFam" id="3.40.190.290:FF:000001">
    <property type="entry name" value="Transcriptional regulator, LysR family"/>
    <property type="match status" value="1"/>
</dbReference>
<dbReference type="InterPro" id="IPR058163">
    <property type="entry name" value="LysR-type_TF_proteobact-type"/>
</dbReference>
<dbReference type="InterPro" id="IPR005119">
    <property type="entry name" value="LysR_subst-bd"/>
</dbReference>
<dbReference type="Gene3D" id="1.10.10.10">
    <property type="entry name" value="Winged helix-like DNA-binding domain superfamily/Winged helix DNA-binding domain"/>
    <property type="match status" value="1"/>
</dbReference>
<evidence type="ECO:0000256" key="2">
    <source>
        <dbReference type="ARBA" id="ARBA00023015"/>
    </source>
</evidence>
<comment type="caution">
    <text evidence="6">The sequence shown here is derived from an EMBL/GenBank/DDBJ whole genome shotgun (WGS) entry which is preliminary data.</text>
</comment>
<dbReference type="FunFam" id="1.10.10.10:FF:000001">
    <property type="entry name" value="LysR family transcriptional regulator"/>
    <property type="match status" value="1"/>
</dbReference>
<evidence type="ECO:0000256" key="1">
    <source>
        <dbReference type="ARBA" id="ARBA00009437"/>
    </source>
</evidence>
<keyword evidence="2" id="KW-0805">Transcription regulation</keyword>
<dbReference type="InterPro" id="IPR036388">
    <property type="entry name" value="WH-like_DNA-bd_sf"/>
</dbReference>
<evidence type="ECO:0000256" key="3">
    <source>
        <dbReference type="ARBA" id="ARBA00023125"/>
    </source>
</evidence>
<dbReference type="Pfam" id="PF03466">
    <property type="entry name" value="LysR_substrate"/>
    <property type="match status" value="1"/>
</dbReference>
<dbReference type="InterPro" id="IPR036390">
    <property type="entry name" value="WH_DNA-bd_sf"/>
</dbReference>
<dbReference type="Gene3D" id="3.40.190.290">
    <property type="match status" value="1"/>
</dbReference>